<protein>
    <submittedName>
        <fullName evidence="4">KxYKxGKxW signal peptide domain-containing protein</fullName>
    </submittedName>
</protein>
<keyword evidence="2" id="KW-0175">Coiled coil</keyword>
<dbReference type="NCBIfam" id="TIGR03715">
    <property type="entry name" value="KxYKxGKxW"/>
    <property type="match status" value="1"/>
</dbReference>
<name>A0A976RT80_9LACO</name>
<feature type="coiled-coil region" evidence="2">
    <location>
        <begin position="364"/>
        <end position="436"/>
    </location>
</feature>
<gene>
    <name evidence="4" type="ORF">MOO44_03310</name>
</gene>
<dbReference type="KEGG" id="lbe:MOO44_03310"/>
<feature type="compositionally biased region" description="Polar residues" evidence="3">
    <location>
        <begin position="232"/>
        <end position="248"/>
    </location>
</feature>
<evidence type="ECO:0000313" key="4">
    <source>
        <dbReference type="EMBL" id="UQS87201.1"/>
    </source>
</evidence>
<accession>A0A976RT80</accession>
<dbReference type="InterPro" id="IPR022263">
    <property type="entry name" value="KxYKxGKxW"/>
</dbReference>
<dbReference type="RefSeq" id="WP_260117000.1">
    <property type="nucleotide sequence ID" value="NZ_CP093361.1"/>
</dbReference>
<dbReference type="AlphaFoldDB" id="A0A976RT80"/>
<dbReference type="Pfam" id="PF19258">
    <property type="entry name" value="KxYKxGKxW_sig"/>
    <property type="match status" value="1"/>
</dbReference>
<evidence type="ECO:0000313" key="5">
    <source>
        <dbReference type="Proteomes" id="UP000831181"/>
    </source>
</evidence>
<keyword evidence="5" id="KW-1185">Reference proteome</keyword>
<reference evidence="4" key="1">
    <citation type="journal article" date="2022" name="Int. J. Syst. Evol. Microbiol.">
        <title>Apilactobacillus apisilvae sp. nov., Nicolia spurrieriana gen. nov. sp. nov., Bombilactobacillus folatiphilus sp. nov. and Bombilactobacillus thymidiniphilus sp. nov., four new lactic acid bacterial isolates from stingless bees Tetragonula carbonaria and Austroplebeia australis.</title>
        <authorList>
            <person name="Oliphant S.A."/>
            <person name="Watson-Haigh N.S."/>
            <person name="Sumby K.M."/>
            <person name="Gardner J."/>
            <person name="Groom S."/>
            <person name="Jiranek V."/>
        </authorList>
    </citation>
    <scope>NUCLEOTIDE SEQUENCE</scope>
    <source>
        <strain evidence="4">SGEP1_A5</strain>
    </source>
</reference>
<feature type="compositionally biased region" description="Low complexity" evidence="3">
    <location>
        <begin position="204"/>
        <end position="231"/>
    </location>
</feature>
<dbReference type="EMBL" id="CP093361">
    <property type="protein sequence ID" value="UQS87201.1"/>
    <property type="molecule type" value="Genomic_DNA"/>
</dbReference>
<feature type="region of interest" description="Disordered" evidence="3">
    <location>
        <begin position="204"/>
        <end position="248"/>
    </location>
</feature>
<evidence type="ECO:0000256" key="2">
    <source>
        <dbReference type="SAM" id="Coils"/>
    </source>
</evidence>
<organism evidence="4 5">
    <name type="scientific">Nicoliella spurrieriana</name>
    <dbReference type="NCBI Taxonomy" id="2925830"/>
    <lineage>
        <taxon>Bacteria</taxon>
        <taxon>Bacillati</taxon>
        <taxon>Bacillota</taxon>
        <taxon>Bacilli</taxon>
        <taxon>Lactobacillales</taxon>
        <taxon>Lactobacillaceae</taxon>
        <taxon>Nicoliella</taxon>
    </lineage>
</organism>
<evidence type="ECO:0000256" key="3">
    <source>
        <dbReference type="SAM" id="MobiDB-lite"/>
    </source>
</evidence>
<evidence type="ECO:0000256" key="1">
    <source>
        <dbReference type="ARBA" id="ARBA00022729"/>
    </source>
</evidence>
<proteinExistence type="predicted"/>
<sequence>MNENDKKERYRLYKSGKNWVTTMIVAASTITFCDLVSNHDAELLSLPVAKAFVIPDSFAEFASTATASESVAQTSVATSSTSQSSSQPPFPFEGLDGFEIYIYSHYGYNNPMAKQMVDQHRGIAVRPPSSAIPAISSVASNNSSVATYASEPASSANVMNVTEPAQFSSENNGASLAISSLTTESIANDSISNTNSSNSIANLNSNSSANSSEVTTTNNSLNASTNDNSSSISKNDVMNDKVTNASNNDHNATLINRLNSKQNDIQQKIINNSEIGQSNDQLINLKQLLNHAKLNVERARQHKAKPLAIKAFNTELIRAQKIVIKYQNELNHAVAEFNRVNQFTIQEANNWDSNGSNPNVNDKIVRMKQTLNAAKQKIDNLKNALNSFKSELSNLNIKAKQFTKSFKVNDNKLRRMEKAANKLRRAINKNKSKRNHKRDYDQLLVAYKNKMKSIAILLKSK</sequence>
<dbReference type="Proteomes" id="UP000831181">
    <property type="component" value="Chromosome"/>
</dbReference>
<keyword evidence="1" id="KW-0732">Signal</keyword>